<name>A0AAD3XXU1_NEPGR</name>
<dbReference type="Gene3D" id="1.25.40.10">
    <property type="entry name" value="Tetratricopeptide repeat domain"/>
    <property type="match status" value="4"/>
</dbReference>
<dbReference type="Proteomes" id="UP001279734">
    <property type="component" value="Unassembled WGS sequence"/>
</dbReference>
<dbReference type="InterPro" id="IPR046960">
    <property type="entry name" value="PPR_At4g14850-like_plant"/>
</dbReference>
<gene>
    <name evidence="4" type="ORF">Nepgr_021882</name>
</gene>
<dbReference type="PROSITE" id="PS51375">
    <property type="entry name" value="PPR"/>
    <property type="match status" value="5"/>
</dbReference>
<accession>A0AAD3XXU1</accession>
<dbReference type="InterPro" id="IPR002885">
    <property type="entry name" value="PPR_rpt"/>
</dbReference>
<feature type="repeat" description="PPR" evidence="3">
    <location>
        <begin position="192"/>
        <end position="226"/>
    </location>
</feature>
<feature type="repeat" description="PPR" evidence="3">
    <location>
        <begin position="161"/>
        <end position="191"/>
    </location>
</feature>
<dbReference type="FunFam" id="1.25.40.10:FF:000333">
    <property type="entry name" value="Pentatricopeptide repeat-containing protein"/>
    <property type="match status" value="1"/>
</dbReference>
<dbReference type="PANTHER" id="PTHR47926">
    <property type="entry name" value="PENTATRICOPEPTIDE REPEAT-CONTAINING PROTEIN"/>
    <property type="match status" value="1"/>
</dbReference>
<comment type="similarity">
    <text evidence="1">Belongs to the PPR family. PCMP-H subfamily.</text>
</comment>
<dbReference type="FunFam" id="1.25.40.10:FF:001093">
    <property type="entry name" value="Pentatricopeptide repeat-containing protein At2g34400"/>
    <property type="match status" value="1"/>
</dbReference>
<dbReference type="NCBIfam" id="TIGR00756">
    <property type="entry name" value="PPR"/>
    <property type="match status" value="5"/>
</dbReference>
<dbReference type="PANTHER" id="PTHR47926:SF537">
    <property type="entry name" value="PENTACOTRIPEPTIDE-REPEAT REGION OF PRORP DOMAIN-CONTAINING PROTEIN"/>
    <property type="match status" value="1"/>
</dbReference>
<feature type="repeat" description="PPR" evidence="3">
    <location>
        <begin position="394"/>
        <end position="428"/>
    </location>
</feature>
<feature type="repeat" description="PPR" evidence="3">
    <location>
        <begin position="293"/>
        <end position="327"/>
    </location>
</feature>
<organism evidence="4 5">
    <name type="scientific">Nepenthes gracilis</name>
    <name type="common">Slender pitcher plant</name>
    <dbReference type="NCBI Taxonomy" id="150966"/>
    <lineage>
        <taxon>Eukaryota</taxon>
        <taxon>Viridiplantae</taxon>
        <taxon>Streptophyta</taxon>
        <taxon>Embryophyta</taxon>
        <taxon>Tracheophyta</taxon>
        <taxon>Spermatophyta</taxon>
        <taxon>Magnoliopsida</taxon>
        <taxon>eudicotyledons</taxon>
        <taxon>Gunneridae</taxon>
        <taxon>Pentapetalae</taxon>
        <taxon>Caryophyllales</taxon>
        <taxon>Nepenthaceae</taxon>
        <taxon>Nepenthes</taxon>
    </lineage>
</organism>
<dbReference type="Pfam" id="PF20431">
    <property type="entry name" value="E_motif"/>
    <property type="match status" value="1"/>
</dbReference>
<dbReference type="InterPro" id="IPR011990">
    <property type="entry name" value="TPR-like_helical_dom_sf"/>
</dbReference>
<dbReference type="Pfam" id="PF01535">
    <property type="entry name" value="PPR"/>
    <property type="match status" value="3"/>
</dbReference>
<evidence type="ECO:0008006" key="6">
    <source>
        <dbReference type="Google" id="ProtNLM"/>
    </source>
</evidence>
<dbReference type="EMBL" id="BSYO01000021">
    <property type="protein sequence ID" value="GMH20041.1"/>
    <property type="molecule type" value="Genomic_DNA"/>
</dbReference>
<dbReference type="FunFam" id="1.25.40.10:FF:000348">
    <property type="entry name" value="Pentatricopeptide repeat-containing protein chloroplastic"/>
    <property type="match status" value="1"/>
</dbReference>
<protein>
    <recommendedName>
        <fullName evidence="6">Pentatricopeptide repeat-containing protein</fullName>
    </recommendedName>
</protein>
<evidence type="ECO:0000256" key="1">
    <source>
        <dbReference type="ARBA" id="ARBA00006643"/>
    </source>
</evidence>
<dbReference type="GO" id="GO:0003723">
    <property type="term" value="F:RNA binding"/>
    <property type="evidence" value="ECO:0007669"/>
    <property type="project" value="InterPro"/>
</dbReference>
<dbReference type="SUPFAM" id="SSF48452">
    <property type="entry name" value="TPR-like"/>
    <property type="match status" value="1"/>
</dbReference>
<dbReference type="Pfam" id="PF13041">
    <property type="entry name" value="PPR_2"/>
    <property type="match status" value="3"/>
</dbReference>
<reference evidence="4" key="1">
    <citation type="submission" date="2023-05" db="EMBL/GenBank/DDBJ databases">
        <title>Nepenthes gracilis genome sequencing.</title>
        <authorList>
            <person name="Fukushima K."/>
        </authorList>
    </citation>
    <scope>NUCLEOTIDE SEQUENCE</scope>
    <source>
        <strain evidence="4">SING2019-196</strain>
    </source>
</reference>
<dbReference type="AlphaFoldDB" id="A0AAD3XXU1"/>
<comment type="caution">
    <text evidence="4">The sequence shown here is derived from an EMBL/GenBank/DDBJ whole genome shotgun (WGS) entry which is preliminary data.</text>
</comment>
<sequence length="618" mass="69630">MESHLLNAIHSSLHINQLRQVHALVTTKYQSLNFHFIRRLLNLSFTGYARRLFDQMPRQNQRLHNVFIAAYSRLCLNTEAIDMFVMMHRKNSLIGSFTIPPVVKSCSALLVIELGKQIHSLAIHYGFGSNLFVQTAFMDFYAKSGDLDSARIVFDGISVKDPISYNCLISAYSKTGDVSAARRLFDGMTERTVVSWNSMISCYAHNGDHHEAILMFERMQVEKYCPNEFTLVILLSICAKLGDLEMGLKVKKFIDDTNAFPNMIVATALMEMFVKCGAVDEARQEFDRMNKRDIVTWGAMIAGYAQNGRPSDALELFECMKHEQIRPNDVTIASVLTACAQLGSAEAGERIGSYIESEGFNSNVYVASALLSMYSRCGNIKKAQQVFDKMLEKDIVSWNSMITGLAFNGYAIDAINLFEQMKETEVKPNDITFVALLTACTHVGLIDLGLEFFDRMLSVHDIVPKVEHYACIVDLFCRCGKLNEAFDFILEMKVEPNVVIWGTLLSACRIHSNVELAEIAVKKLQVLEPENSGNYVLLSNLYANSGRWQDALRVRSLMRDEKVQKTAAYSWIELEDGVHKFLVSDSSHSKSDEICIIVEGLSMQSVSDESDIYVEFCL</sequence>
<dbReference type="InterPro" id="IPR046848">
    <property type="entry name" value="E_motif"/>
</dbReference>
<dbReference type="GO" id="GO:0009451">
    <property type="term" value="P:RNA modification"/>
    <property type="evidence" value="ECO:0007669"/>
    <property type="project" value="InterPro"/>
</dbReference>
<evidence type="ECO:0000256" key="2">
    <source>
        <dbReference type="ARBA" id="ARBA00022737"/>
    </source>
</evidence>
<evidence type="ECO:0000256" key="3">
    <source>
        <dbReference type="PROSITE-ProRule" id="PRU00708"/>
    </source>
</evidence>
<proteinExistence type="inferred from homology"/>
<evidence type="ECO:0000313" key="4">
    <source>
        <dbReference type="EMBL" id="GMH20041.1"/>
    </source>
</evidence>
<keyword evidence="5" id="KW-1185">Reference proteome</keyword>
<feature type="repeat" description="PPR" evidence="3">
    <location>
        <begin position="363"/>
        <end position="393"/>
    </location>
</feature>
<evidence type="ECO:0000313" key="5">
    <source>
        <dbReference type="Proteomes" id="UP001279734"/>
    </source>
</evidence>
<keyword evidence="2" id="KW-0677">Repeat</keyword>